<evidence type="ECO:0000256" key="2">
    <source>
        <dbReference type="ARBA" id="ARBA00007783"/>
    </source>
</evidence>
<keyword evidence="11" id="KW-1185">Reference proteome</keyword>
<dbReference type="GO" id="GO:0140359">
    <property type="term" value="F:ABC-type transporter activity"/>
    <property type="evidence" value="ECO:0007669"/>
    <property type="project" value="InterPro"/>
</dbReference>
<evidence type="ECO:0000313" key="10">
    <source>
        <dbReference type="EMBL" id="BBI34584.1"/>
    </source>
</evidence>
<dbReference type="AlphaFoldDB" id="A0A3T1D936"/>
<accession>A0A3T1D936</accession>
<feature type="transmembrane region" description="Helical" evidence="8">
    <location>
        <begin position="21"/>
        <end position="40"/>
    </location>
</feature>
<dbReference type="GO" id="GO:0005524">
    <property type="term" value="F:ATP binding"/>
    <property type="evidence" value="ECO:0007669"/>
    <property type="project" value="UniProtKB-KW"/>
</dbReference>
<evidence type="ECO:0000259" key="9">
    <source>
        <dbReference type="PROSITE" id="PS51012"/>
    </source>
</evidence>
<dbReference type="EMBL" id="AP019400">
    <property type="protein sequence ID" value="BBI34584.1"/>
    <property type="molecule type" value="Genomic_DNA"/>
</dbReference>
<protein>
    <submittedName>
        <fullName evidence="10">Multidrug ABC transporter ATP-binding protein</fullName>
    </submittedName>
</protein>
<evidence type="ECO:0000256" key="8">
    <source>
        <dbReference type="SAM" id="Phobius"/>
    </source>
</evidence>
<comment type="similarity">
    <text evidence="2">Belongs to the ABC-2 integral membrane protein family.</text>
</comment>
<feature type="transmembrane region" description="Helical" evidence="8">
    <location>
        <begin position="236"/>
        <end position="263"/>
    </location>
</feature>
<dbReference type="PANTHER" id="PTHR30294">
    <property type="entry name" value="MEMBRANE COMPONENT OF ABC TRANSPORTER YHHJ-RELATED"/>
    <property type="match status" value="1"/>
</dbReference>
<evidence type="ECO:0000256" key="3">
    <source>
        <dbReference type="ARBA" id="ARBA00022448"/>
    </source>
</evidence>
<keyword evidence="6 8" id="KW-1133">Transmembrane helix</keyword>
<evidence type="ECO:0000313" key="11">
    <source>
        <dbReference type="Proteomes" id="UP000289856"/>
    </source>
</evidence>
<keyword evidence="10" id="KW-0547">Nucleotide-binding</keyword>
<proteinExistence type="inferred from homology"/>
<feature type="transmembrane region" description="Helical" evidence="8">
    <location>
        <begin position="191"/>
        <end position="215"/>
    </location>
</feature>
<dbReference type="InterPro" id="IPR047817">
    <property type="entry name" value="ABC2_TM_bact-type"/>
</dbReference>
<sequence length="385" mass="42210">MNSLFIARLIIKRTIGTRKSIIMLVLLPIIVISGIIGLFGKASDDKALIAVLNEDQSWMGDRIIQSVQSIDSYQIEMQDPSTAKLEQLKNNVYDGKWAGLIHIPAGFTEKMLAGDPIEVNLFRKNEQLWSASLGITLKEATGKIAQSVQLVSLSGEETQRKDQLVPELLQQQEEWGIPVIHTKIVNTYNNAFVLVVGLTLLFIMILANQSIHGIMEDRGNRTMARMFTAPVRAFEIALGNFLGCLILGTLQLVLILAVTRYVIGFDFGLSFGKLLIIMEFFLLAAVGISSAVAGIVKNSANLGSINNLVVIPTCMIGGCFWPVSMMPEFMQKLSSFTPQRWAIVAMERASFGSTLSDIGLELGILLLFAAVLLAFGSYVLRPAQS</sequence>
<dbReference type="PANTHER" id="PTHR30294:SF45">
    <property type="entry name" value="LINEARMYCIN RESISTANCE PERMEASE PROTEIN LNRN"/>
    <property type="match status" value="1"/>
</dbReference>
<evidence type="ECO:0000256" key="5">
    <source>
        <dbReference type="ARBA" id="ARBA00022692"/>
    </source>
</evidence>
<keyword evidence="7 8" id="KW-0472">Membrane</keyword>
<comment type="subcellular location">
    <subcellularLocation>
        <location evidence="1">Cell membrane</location>
        <topology evidence="1">Multi-pass membrane protein</topology>
    </subcellularLocation>
</comment>
<dbReference type="PROSITE" id="PS51012">
    <property type="entry name" value="ABC_TM2"/>
    <property type="match status" value="1"/>
</dbReference>
<dbReference type="GO" id="GO:0005886">
    <property type="term" value="C:plasma membrane"/>
    <property type="evidence" value="ECO:0007669"/>
    <property type="project" value="UniProtKB-SubCell"/>
</dbReference>
<dbReference type="InterPro" id="IPR013525">
    <property type="entry name" value="ABC2_TM"/>
</dbReference>
<dbReference type="InterPro" id="IPR051449">
    <property type="entry name" value="ABC-2_transporter_component"/>
</dbReference>
<feature type="transmembrane region" description="Helical" evidence="8">
    <location>
        <begin position="275"/>
        <end position="296"/>
    </location>
</feature>
<feature type="transmembrane region" description="Helical" evidence="8">
    <location>
        <begin position="308"/>
        <end position="326"/>
    </location>
</feature>
<keyword evidence="4" id="KW-1003">Cell membrane</keyword>
<evidence type="ECO:0000256" key="4">
    <source>
        <dbReference type="ARBA" id="ARBA00022475"/>
    </source>
</evidence>
<gene>
    <name evidence="10" type="primary">sagI</name>
    <name evidence="10" type="ORF">KCTCHS21_39830</name>
</gene>
<keyword evidence="5 8" id="KW-0812">Transmembrane</keyword>
<dbReference type="RefSeq" id="WP_130612145.1">
    <property type="nucleotide sequence ID" value="NZ_AP019400.1"/>
</dbReference>
<reference evidence="10 11" key="1">
    <citation type="submission" date="2019-01" db="EMBL/GenBank/DDBJ databases">
        <title>Complete genome sequence of Cohnella hallensis HS21 isolated from Korean fir (Abies koreana) rhizospheric soil.</title>
        <authorList>
            <person name="Jiang L."/>
            <person name="Kang S.W."/>
            <person name="Kim S."/>
            <person name="Jung J."/>
            <person name="Kim C.Y."/>
            <person name="Kim D.H."/>
            <person name="Kim S.W."/>
            <person name="Lee J."/>
        </authorList>
    </citation>
    <scope>NUCLEOTIDE SEQUENCE [LARGE SCALE GENOMIC DNA]</scope>
    <source>
        <strain evidence="10 11">HS21</strain>
    </source>
</reference>
<name>A0A3T1D936_9BACL</name>
<evidence type="ECO:0000256" key="6">
    <source>
        <dbReference type="ARBA" id="ARBA00022989"/>
    </source>
</evidence>
<keyword evidence="10" id="KW-0067">ATP-binding</keyword>
<keyword evidence="3" id="KW-0813">Transport</keyword>
<evidence type="ECO:0000256" key="1">
    <source>
        <dbReference type="ARBA" id="ARBA00004651"/>
    </source>
</evidence>
<dbReference type="Gene3D" id="3.40.1710.10">
    <property type="entry name" value="abc type-2 transporter like domain"/>
    <property type="match status" value="1"/>
</dbReference>
<feature type="domain" description="ABC transmembrane type-2" evidence="9">
    <location>
        <begin position="157"/>
        <end position="383"/>
    </location>
</feature>
<dbReference type="KEGG" id="cohn:KCTCHS21_39830"/>
<evidence type="ECO:0000256" key="7">
    <source>
        <dbReference type="ARBA" id="ARBA00023136"/>
    </source>
</evidence>
<dbReference type="OrthoDB" id="266913at2"/>
<dbReference type="Proteomes" id="UP000289856">
    <property type="component" value="Chromosome"/>
</dbReference>
<feature type="transmembrane region" description="Helical" evidence="8">
    <location>
        <begin position="358"/>
        <end position="380"/>
    </location>
</feature>
<dbReference type="Pfam" id="PF12698">
    <property type="entry name" value="ABC2_membrane_3"/>
    <property type="match status" value="1"/>
</dbReference>
<organism evidence="10 11">
    <name type="scientific">Cohnella abietis</name>
    <dbReference type="NCBI Taxonomy" id="2507935"/>
    <lineage>
        <taxon>Bacteria</taxon>
        <taxon>Bacillati</taxon>
        <taxon>Bacillota</taxon>
        <taxon>Bacilli</taxon>
        <taxon>Bacillales</taxon>
        <taxon>Paenibacillaceae</taxon>
        <taxon>Cohnella</taxon>
    </lineage>
</organism>